<dbReference type="InterPro" id="IPR020097">
    <property type="entry name" value="PsdUridine_synth_TruA_a/b_dom"/>
</dbReference>
<dbReference type="EMBL" id="JFZZ01000084">
    <property type="protein sequence ID" value="KAK90006.1"/>
    <property type="molecule type" value="Genomic_DNA"/>
</dbReference>
<dbReference type="NCBIfam" id="TIGR00071">
    <property type="entry name" value="hisT_truA"/>
    <property type="match status" value="1"/>
</dbReference>
<sequence length="271" mass="30040">MTRIALGLSYDGSSWQGWQTQPHGQTVQDTLEMALGRFSGIGAALRTVCAGRTDTGVHAAMQVIHLDTDLNRRAESWVRGVNAFLPSSISVHWALEVPEDFHARFSARSRSYVYLLWRGRVRPALWAGRAGWCFQPLDVAAMRQAAQTLLGEHDYSSFRSSQCQARHPVRTMSRLDIAECGDFLVFTLQANAFLHHMVRNIMGALLQIGQGREPVAWMGHLLAVRDRRLGAPTFSPDGLYLSAVDYPRAFDLPQLDGAGTFLAPFTSASQP</sequence>
<evidence type="ECO:0000259" key="8">
    <source>
        <dbReference type="Pfam" id="PF01416"/>
    </source>
</evidence>
<comment type="caution">
    <text evidence="9">The sequence shown here is derived from an EMBL/GenBank/DDBJ whole genome shotgun (WGS) entry which is preliminary data.</text>
</comment>
<dbReference type="RefSeq" id="WP_005019353.1">
    <property type="nucleotide sequence ID" value="NZ_JFZZ01000084.1"/>
</dbReference>
<evidence type="ECO:0000256" key="2">
    <source>
        <dbReference type="ARBA" id="ARBA00022694"/>
    </source>
</evidence>
<dbReference type="FunFam" id="3.30.70.580:FF:000001">
    <property type="entry name" value="tRNA pseudouridine synthase A"/>
    <property type="match status" value="1"/>
</dbReference>
<keyword evidence="2 4" id="KW-0819">tRNA processing</keyword>
<dbReference type="InterPro" id="IPR001406">
    <property type="entry name" value="PsdUridine_synth_TruA"/>
</dbReference>
<dbReference type="GO" id="GO:0160147">
    <property type="term" value="F:tRNA pseudouridine(38-40) synthase activity"/>
    <property type="evidence" value="ECO:0007669"/>
    <property type="project" value="UniProtKB-EC"/>
</dbReference>
<dbReference type="HAMAP" id="MF_00171">
    <property type="entry name" value="TruA"/>
    <property type="match status" value="1"/>
</dbReference>
<dbReference type="Gene3D" id="3.30.70.660">
    <property type="entry name" value="Pseudouridine synthase I, catalytic domain, C-terminal subdomain"/>
    <property type="match status" value="1"/>
</dbReference>
<dbReference type="EC" id="5.4.99.12" evidence="4"/>
<dbReference type="GO" id="GO:0003723">
    <property type="term" value="F:RNA binding"/>
    <property type="evidence" value="ECO:0007669"/>
    <property type="project" value="InterPro"/>
</dbReference>
<protein>
    <recommendedName>
        <fullName evidence="4">tRNA pseudouridine synthase A</fullName>
        <ecNumber evidence="4">5.4.99.12</ecNumber>
    </recommendedName>
    <alternativeName>
        <fullName evidence="4">tRNA pseudouridine(38-40) synthase</fullName>
    </alternativeName>
    <alternativeName>
        <fullName evidence="4">tRNA pseudouridylate synthase I</fullName>
    </alternativeName>
    <alternativeName>
        <fullName evidence="4">tRNA-uridine isomerase I</fullName>
    </alternativeName>
</protein>
<dbReference type="CDD" id="cd02570">
    <property type="entry name" value="PseudoU_synth_EcTruA"/>
    <property type="match status" value="1"/>
</dbReference>
<comment type="subunit">
    <text evidence="4">Homodimer.</text>
</comment>
<organism evidence="9 10">
    <name type="scientific">Bordetella holmesii CDC-H585-BH</name>
    <dbReference type="NCBI Taxonomy" id="1331206"/>
    <lineage>
        <taxon>Bacteria</taxon>
        <taxon>Pseudomonadati</taxon>
        <taxon>Pseudomonadota</taxon>
        <taxon>Betaproteobacteria</taxon>
        <taxon>Burkholderiales</taxon>
        <taxon>Alcaligenaceae</taxon>
        <taxon>Bordetella</taxon>
    </lineage>
</organism>
<comment type="similarity">
    <text evidence="1 4 7">Belongs to the tRNA pseudouridine synthase TruA family.</text>
</comment>
<keyword evidence="3 4" id="KW-0413">Isomerase</keyword>
<dbReference type="SUPFAM" id="SSF55120">
    <property type="entry name" value="Pseudouridine synthase"/>
    <property type="match status" value="1"/>
</dbReference>
<dbReference type="PATRIC" id="fig|1331206.3.peg.2340"/>
<dbReference type="PIRSF" id="PIRSF001430">
    <property type="entry name" value="tRNA_psdUrid_synth"/>
    <property type="match status" value="1"/>
</dbReference>
<dbReference type="PANTHER" id="PTHR11142:SF0">
    <property type="entry name" value="TRNA PSEUDOURIDINE SYNTHASE-LIKE 1"/>
    <property type="match status" value="1"/>
</dbReference>
<comment type="function">
    <text evidence="4">Formation of pseudouridine at positions 38, 39 and 40 in the anticodon stem and loop of transfer RNAs.</text>
</comment>
<dbReference type="Pfam" id="PF01416">
    <property type="entry name" value="PseudoU_synth_1"/>
    <property type="match status" value="2"/>
</dbReference>
<dbReference type="Proteomes" id="UP000026682">
    <property type="component" value="Unassembled WGS sequence"/>
</dbReference>
<dbReference type="InterPro" id="IPR020103">
    <property type="entry name" value="PsdUridine_synth_cat_dom_sf"/>
</dbReference>
<dbReference type="GO" id="GO:0031119">
    <property type="term" value="P:tRNA pseudouridine synthesis"/>
    <property type="evidence" value="ECO:0007669"/>
    <property type="project" value="UniProtKB-UniRule"/>
</dbReference>
<dbReference type="PANTHER" id="PTHR11142">
    <property type="entry name" value="PSEUDOURIDYLATE SYNTHASE"/>
    <property type="match status" value="1"/>
</dbReference>
<dbReference type="Gene3D" id="3.30.70.580">
    <property type="entry name" value="Pseudouridine synthase I, catalytic domain, N-terminal subdomain"/>
    <property type="match status" value="1"/>
</dbReference>
<dbReference type="InterPro" id="IPR020094">
    <property type="entry name" value="TruA/RsuA/RluB/E/F_N"/>
</dbReference>
<evidence type="ECO:0000256" key="7">
    <source>
        <dbReference type="RuleBase" id="RU003792"/>
    </source>
</evidence>
<evidence type="ECO:0000256" key="3">
    <source>
        <dbReference type="ARBA" id="ARBA00023235"/>
    </source>
</evidence>
<evidence type="ECO:0000256" key="6">
    <source>
        <dbReference type="PIRSR" id="PIRSR001430-2"/>
    </source>
</evidence>
<dbReference type="GeneID" id="93120168"/>
<evidence type="ECO:0000256" key="1">
    <source>
        <dbReference type="ARBA" id="ARBA00009375"/>
    </source>
</evidence>
<comment type="catalytic activity">
    <reaction evidence="4 7">
        <text>uridine(38/39/40) in tRNA = pseudouridine(38/39/40) in tRNA</text>
        <dbReference type="Rhea" id="RHEA:22376"/>
        <dbReference type="Rhea" id="RHEA-COMP:10085"/>
        <dbReference type="Rhea" id="RHEA-COMP:10087"/>
        <dbReference type="ChEBI" id="CHEBI:65314"/>
        <dbReference type="ChEBI" id="CHEBI:65315"/>
        <dbReference type="EC" id="5.4.99.12"/>
    </reaction>
</comment>
<evidence type="ECO:0000313" key="9">
    <source>
        <dbReference type="EMBL" id="KAK90006.1"/>
    </source>
</evidence>
<feature type="binding site" evidence="4 6">
    <location>
        <position position="112"/>
    </location>
    <ligand>
        <name>substrate</name>
    </ligand>
</feature>
<evidence type="ECO:0000313" key="10">
    <source>
        <dbReference type="Proteomes" id="UP000026682"/>
    </source>
</evidence>
<reference evidence="9 10" key="1">
    <citation type="submission" date="2014-03" db="EMBL/GenBank/DDBJ databases">
        <title>Genome sequence of Bordetella holmseii.</title>
        <authorList>
            <person name="Harvill E."/>
            <person name="Goodfield L.L."/>
            <person name="Ivanov Y."/>
            <person name="Meyer J.A."/>
            <person name="Newth C."/>
            <person name="Cassiday P."/>
            <person name="Tondella M.L."/>
            <person name="Liao P."/>
            <person name="Zimmerman J."/>
            <person name="Meert K."/>
            <person name="Wessel D."/>
            <person name="Berger J."/>
            <person name="Dean J.M."/>
            <person name="Holubkov R."/>
            <person name="Burr J."/>
            <person name="Liu T."/>
            <person name="Brinkac L.M."/>
            <person name="Sanka R."/>
            <person name="Kim M."/>
            <person name="Losada L."/>
        </authorList>
    </citation>
    <scope>NUCLEOTIDE SEQUENCE [LARGE SCALE GENOMIC DNA]</scope>
    <source>
        <strain evidence="9 10">CDC-H585-BH</strain>
    </source>
</reference>
<feature type="active site" description="Nucleophile" evidence="4 5">
    <location>
        <position position="54"/>
    </location>
</feature>
<dbReference type="InterPro" id="IPR020095">
    <property type="entry name" value="PsdUridine_synth_TruA_C"/>
</dbReference>
<accession>A0A158M3G9</accession>
<dbReference type="STRING" id="35814.BBB42_08325"/>
<proteinExistence type="inferred from homology"/>
<comment type="caution">
    <text evidence="4">Lacks conserved residue(s) required for the propagation of feature annotation.</text>
</comment>
<evidence type="ECO:0000256" key="4">
    <source>
        <dbReference type="HAMAP-Rule" id="MF_00171"/>
    </source>
</evidence>
<feature type="domain" description="Pseudouridine synthase I TruA alpha/beta" evidence="8">
    <location>
        <begin position="9"/>
        <end position="105"/>
    </location>
</feature>
<dbReference type="AlphaFoldDB" id="A0A158M3G9"/>
<gene>
    <name evidence="4 9" type="primary">truA</name>
    <name evidence="9" type="ORF">L497_0992</name>
</gene>
<feature type="domain" description="Pseudouridine synthase I TruA alpha/beta" evidence="8">
    <location>
        <begin position="145"/>
        <end position="247"/>
    </location>
</feature>
<evidence type="ECO:0000256" key="5">
    <source>
        <dbReference type="PIRSR" id="PIRSR001430-1"/>
    </source>
</evidence>
<name>A0A158M3G9_9BORD</name>